<reference evidence="2" key="1">
    <citation type="submission" date="2024-04" db="EMBL/GenBank/DDBJ databases">
        <authorList>
            <person name="Shaw F."/>
            <person name="Minotto A."/>
        </authorList>
    </citation>
    <scope>NUCLEOTIDE SEQUENCE [LARGE SCALE GENOMIC DNA]</scope>
</reference>
<evidence type="ECO:0000313" key="1">
    <source>
        <dbReference type="EMBL" id="CAL1715662.1"/>
    </source>
</evidence>
<proteinExistence type="predicted"/>
<gene>
    <name evidence="1" type="ORF">GFSPODELE1_LOCUS10354</name>
</gene>
<organism evidence="1 2">
    <name type="scientific">Somion occarium</name>
    <dbReference type="NCBI Taxonomy" id="3059160"/>
    <lineage>
        <taxon>Eukaryota</taxon>
        <taxon>Fungi</taxon>
        <taxon>Dikarya</taxon>
        <taxon>Basidiomycota</taxon>
        <taxon>Agaricomycotina</taxon>
        <taxon>Agaricomycetes</taxon>
        <taxon>Polyporales</taxon>
        <taxon>Cerrenaceae</taxon>
        <taxon>Somion</taxon>
    </lineage>
</organism>
<keyword evidence="2" id="KW-1185">Reference proteome</keyword>
<evidence type="ECO:0000313" key="2">
    <source>
        <dbReference type="Proteomes" id="UP001497453"/>
    </source>
</evidence>
<dbReference type="Proteomes" id="UP001497453">
    <property type="component" value="Chromosome 8"/>
</dbReference>
<protein>
    <submittedName>
        <fullName evidence="1">Uncharacterized protein</fullName>
    </submittedName>
</protein>
<dbReference type="EMBL" id="OZ037951">
    <property type="protein sequence ID" value="CAL1715662.1"/>
    <property type="molecule type" value="Genomic_DNA"/>
</dbReference>
<sequence>MGLQLKEDISQLYSSLDRVTAVLDDLTLRNILSKSVRGAASGVFTQWPSLHSNIVRVLLRSRGIANIARTDVAGIESLRELHQAKDMLRSCIVNTDRSNKRAKNMVAELWKLSHEIKRFRDQCESIMKQNLRSSRFPFRRNGCRELAQALLSALDLIQHKMSIMKGILTEIPVISGVACAIQATRKGPEASVPIHGRCRSQATLKESAGYRSESTTSSSLGGRNAGMDTDVVSTFTEGMCGIDGTLYGVAGVWVAIIADSRLVAQLADTTLRTSTTPPLSYLFKDRIDHIYKGYTSLLRILDDYENAMSWQAW</sequence>
<name>A0ABP1E8Y5_9APHY</name>
<accession>A0ABP1E8Y5</accession>